<gene>
    <name evidence="2" type="ORF">AWY79_06165</name>
    <name evidence="3" type="ORF">EDC59_101105</name>
</gene>
<dbReference type="InterPro" id="IPR000073">
    <property type="entry name" value="AB_hydrolase_1"/>
</dbReference>
<keyword evidence="3" id="KW-0378">Hydrolase</keyword>
<evidence type="ECO:0000313" key="2">
    <source>
        <dbReference type="EMBL" id="AMK10723.1"/>
    </source>
</evidence>
<keyword evidence="4" id="KW-1185">Reference proteome</keyword>
<evidence type="ECO:0000313" key="4">
    <source>
        <dbReference type="Proteomes" id="UP000055611"/>
    </source>
</evidence>
<dbReference type="RefSeq" id="WP_066801660.1">
    <property type="nucleotide sequence ID" value="NZ_CP014206.1"/>
</dbReference>
<evidence type="ECO:0000259" key="1">
    <source>
        <dbReference type="Pfam" id="PF12697"/>
    </source>
</evidence>
<proteinExistence type="predicted"/>
<dbReference type="Proteomes" id="UP000295506">
    <property type="component" value="Unassembled WGS sequence"/>
</dbReference>
<evidence type="ECO:0000313" key="5">
    <source>
        <dbReference type="Proteomes" id="UP000295506"/>
    </source>
</evidence>
<dbReference type="Proteomes" id="UP000055611">
    <property type="component" value="Chromosome"/>
</dbReference>
<dbReference type="AlphaFoldDB" id="A0A126QKZ1"/>
<dbReference type="Pfam" id="PF12697">
    <property type="entry name" value="Abhydrolase_6"/>
    <property type="match status" value="1"/>
</dbReference>
<dbReference type="GO" id="GO:0016787">
    <property type="term" value="F:hydrolase activity"/>
    <property type="evidence" value="ECO:0007669"/>
    <property type="project" value="UniProtKB-KW"/>
</dbReference>
<dbReference type="InterPro" id="IPR029058">
    <property type="entry name" value="AB_hydrolase_fold"/>
</dbReference>
<dbReference type="EMBL" id="SOBK01000001">
    <property type="protein sequence ID" value="TDT91707.1"/>
    <property type="molecule type" value="Genomic_DNA"/>
</dbReference>
<protein>
    <submittedName>
        <fullName evidence="3">Alpha/beta hydrolase family esterase</fullName>
    </submittedName>
</protein>
<name>A0A126QKZ1_9BACT</name>
<reference evidence="2 4" key="1">
    <citation type="journal article" date="2016" name="Front. Microbiol.">
        <title>Genome Sequence of the Piezophilic, Mesophilic Sulfate-Reducing Bacterium Desulfovibrio indicus J2T.</title>
        <authorList>
            <person name="Cao J."/>
            <person name="Maignien L."/>
            <person name="Shao Z."/>
            <person name="Alain K."/>
            <person name="Jebbar M."/>
        </authorList>
    </citation>
    <scope>NUCLEOTIDE SEQUENCE [LARGE SCALE GENOMIC DNA]</scope>
    <source>
        <strain evidence="2 4">J2</strain>
    </source>
</reference>
<dbReference type="Gene3D" id="3.40.50.1820">
    <property type="entry name" value="alpha/beta hydrolase"/>
    <property type="match status" value="1"/>
</dbReference>
<dbReference type="SUPFAM" id="SSF53474">
    <property type="entry name" value="alpha/beta-Hydrolases"/>
    <property type="match status" value="1"/>
</dbReference>
<dbReference type="EMBL" id="CP014206">
    <property type="protein sequence ID" value="AMK10723.1"/>
    <property type="molecule type" value="Genomic_DNA"/>
</dbReference>
<organism evidence="3 5">
    <name type="scientific">Pseudodesulfovibrio indicus</name>
    <dbReference type="NCBI Taxonomy" id="1716143"/>
    <lineage>
        <taxon>Bacteria</taxon>
        <taxon>Pseudomonadati</taxon>
        <taxon>Thermodesulfobacteriota</taxon>
        <taxon>Desulfovibrionia</taxon>
        <taxon>Desulfovibrionales</taxon>
        <taxon>Desulfovibrionaceae</taxon>
    </lineage>
</organism>
<feature type="domain" description="AB hydrolase-1" evidence="1">
    <location>
        <begin position="8"/>
        <end position="114"/>
    </location>
</feature>
<sequence>MTDARLIWCHGSLSTPWGTKSLALAETAKGLGLTMEGPDFSDLDDPDLRVERLAGLLREDDRPAILAGSSMGGYVAAAAGSGAAGLFLLAPAVYLPGYAVHVFSGLPDRVTVVHGWDDDIVPVDNSVRFARTHNAALHVLADNHRLEHSTPELCALFARFLTDVLEASRP</sequence>
<dbReference type="OrthoDB" id="8903860at2"/>
<dbReference type="KEGG" id="dej:AWY79_06165"/>
<reference evidence="3 5" key="2">
    <citation type="submission" date="2019-03" db="EMBL/GenBank/DDBJ databases">
        <title>Genomic Encyclopedia of Type Strains, Phase IV (KMG-IV): sequencing the most valuable type-strain genomes for metagenomic binning, comparative biology and taxonomic classification.</title>
        <authorList>
            <person name="Goeker M."/>
        </authorList>
    </citation>
    <scope>NUCLEOTIDE SEQUENCE [LARGE SCALE GENOMIC DNA]</scope>
    <source>
        <strain evidence="3 5">DSM 101483</strain>
    </source>
</reference>
<accession>A0A126QKZ1</accession>
<evidence type="ECO:0000313" key="3">
    <source>
        <dbReference type="EMBL" id="TDT91707.1"/>
    </source>
</evidence>